<evidence type="ECO:0000313" key="2">
    <source>
        <dbReference type="Proteomes" id="UP000499080"/>
    </source>
</evidence>
<gene>
    <name evidence="1" type="ORF">AVEN_176181_1</name>
</gene>
<comment type="caution">
    <text evidence="1">The sequence shown here is derived from an EMBL/GenBank/DDBJ whole genome shotgun (WGS) entry which is preliminary data.</text>
</comment>
<protein>
    <submittedName>
        <fullName evidence="1">Uncharacterized protein</fullName>
    </submittedName>
</protein>
<dbReference type="EMBL" id="BGPR01087082">
    <property type="protein sequence ID" value="GBM05842.1"/>
    <property type="molecule type" value="Genomic_DNA"/>
</dbReference>
<reference evidence="1 2" key="1">
    <citation type="journal article" date="2019" name="Sci. Rep.">
        <title>Orb-weaving spider Araneus ventricosus genome elucidates the spidroin gene catalogue.</title>
        <authorList>
            <person name="Kono N."/>
            <person name="Nakamura H."/>
            <person name="Ohtoshi R."/>
            <person name="Moran D.A.P."/>
            <person name="Shinohara A."/>
            <person name="Yoshida Y."/>
            <person name="Fujiwara M."/>
            <person name="Mori M."/>
            <person name="Tomita M."/>
            <person name="Arakawa K."/>
        </authorList>
    </citation>
    <scope>NUCLEOTIDE SEQUENCE [LARGE SCALE GENOMIC DNA]</scope>
</reference>
<dbReference type="AlphaFoldDB" id="A0A4Y2CN49"/>
<name>A0A4Y2CN49_ARAVE</name>
<keyword evidence="2" id="KW-1185">Reference proteome</keyword>
<proteinExistence type="predicted"/>
<organism evidence="1 2">
    <name type="scientific">Araneus ventricosus</name>
    <name type="common">Orbweaver spider</name>
    <name type="synonym">Epeira ventricosa</name>
    <dbReference type="NCBI Taxonomy" id="182803"/>
    <lineage>
        <taxon>Eukaryota</taxon>
        <taxon>Metazoa</taxon>
        <taxon>Ecdysozoa</taxon>
        <taxon>Arthropoda</taxon>
        <taxon>Chelicerata</taxon>
        <taxon>Arachnida</taxon>
        <taxon>Araneae</taxon>
        <taxon>Araneomorphae</taxon>
        <taxon>Entelegynae</taxon>
        <taxon>Araneoidea</taxon>
        <taxon>Araneidae</taxon>
        <taxon>Araneus</taxon>
    </lineage>
</organism>
<sequence>MDPKDPFASHRSQWPRILRSKRDFEWKHLVSLRLLDNDDTKLNNDHNTMFFATDASQLVWTGYLAVPVSLCFESELHSDLYLTKSLNPEKSSLYGKFVK</sequence>
<evidence type="ECO:0000313" key="1">
    <source>
        <dbReference type="EMBL" id="GBM05842.1"/>
    </source>
</evidence>
<accession>A0A4Y2CN49</accession>
<dbReference type="Proteomes" id="UP000499080">
    <property type="component" value="Unassembled WGS sequence"/>
</dbReference>